<reference evidence="4 5" key="1">
    <citation type="journal article" date="2014" name="Genome Announc.">
        <title>Complete Genome Sequence of Mycoplasma bovoculi Strain M165/69T (ATCC 29104).</title>
        <authorList>
            <person name="Calcutt M.J."/>
            <person name="Foecking M.F."/>
        </authorList>
    </citation>
    <scope>NUCLEOTIDE SEQUENCE [LARGE SCALE GENOMIC DNA]</scope>
    <source>
        <strain evidence="4">M165/69</strain>
    </source>
</reference>
<dbReference type="GO" id="GO:0016491">
    <property type="term" value="F:oxidoreductase activity"/>
    <property type="evidence" value="ECO:0007669"/>
    <property type="project" value="UniProtKB-KW"/>
</dbReference>
<sequence length="391" mass="44067">MNKKVFHPFYLGSYLLENRFVACPINLNLSQKGFVNLADIEFAARRAHSAPLTITGGLYVSENGKLFDYGISISDDKYIYGLSKLASAMKSKHKLAVAQLIHAGSHSLATLNEVGHTYGVSANFLEFPQPHKVLELSKMQIEEIIKDYKNATKRAIKAGFDGIEISCAQKLLPQQFFSCFYNKRNDEYGCSTIENRSRFILQVLEGVSQVIEEFATTDFILGFRFTPEETRGDELGYTIEDFIDLFEIIFAKKIKLSYLAIASWGRSVFLNKVRSKGIYYNELVSKVVYQYLNHRIPLIISGSINSAQKINQASLYADLIGITSAFVANPEFAWDLEKGAKELDLSITDDKLKDLCIPPQAFQKIFSYFSFGQSLPNKAEQILAQNAQKNK</sequence>
<name>W5USW2_9BACT</name>
<gene>
    <name evidence="4" type="ORF">MYB_01475</name>
</gene>
<organism evidence="4 5">
    <name type="scientific">Mesomycoplasma bovoculi M165/69</name>
    <dbReference type="NCBI Taxonomy" id="743966"/>
    <lineage>
        <taxon>Bacteria</taxon>
        <taxon>Bacillati</taxon>
        <taxon>Mycoplasmatota</taxon>
        <taxon>Mycoplasmoidales</taxon>
        <taxon>Metamycoplasmataceae</taxon>
        <taxon>Mesomycoplasma</taxon>
    </lineage>
</organism>
<dbReference type="KEGG" id="mbc:MYB_01475"/>
<evidence type="ECO:0000256" key="2">
    <source>
        <dbReference type="ARBA" id="ARBA00023002"/>
    </source>
</evidence>
<proteinExistence type="predicted"/>
<dbReference type="AlphaFoldDB" id="W5USW2"/>
<evidence type="ECO:0000313" key="4">
    <source>
        <dbReference type="EMBL" id="AHH45304.1"/>
    </source>
</evidence>
<feature type="domain" description="NADH:flavin oxidoreductase/NADH oxidase N-terminal" evidence="3">
    <location>
        <begin position="4"/>
        <end position="340"/>
    </location>
</feature>
<keyword evidence="5" id="KW-1185">Reference proteome</keyword>
<dbReference type="Proteomes" id="UP000019229">
    <property type="component" value="Chromosome"/>
</dbReference>
<dbReference type="STRING" id="743966.MYB_01475"/>
<dbReference type="OrthoDB" id="9772736at2"/>
<keyword evidence="2" id="KW-0560">Oxidoreductase</keyword>
<dbReference type="GO" id="GO:0010181">
    <property type="term" value="F:FMN binding"/>
    <property type="evidence" value="ECO:0007669"/>
    <property type="project" value="InterPro"/>
</dbReference>
<dbReference type="HOGENOM" id="CLU_012153_2_3_14"/>
<dbReference type="PANTHER" id="PTHR43656:SF2">
    <property type="entry name" value="BINDING OXIDOREDUCTASE, PUTATIVE (AFU_ORTHOLOGUE AFUA_2G08260)-RELATED"/>
    <property type="match status" value="1"/>
</dbReference>
<keyword evidence="1" id="KW-0285">Flavoprotein</keyword>
<dbReference type="eggNOG" id="COG1902">
    <property type="taxonomic scope" value="Bacteria"/>
</dbReference>
<dbReference type="SUPFAM" id="SSF51395">
    <property type="entry name" value="FMN-linked oxidoreductases"/>
    <property type="match status" value="1"/>
</dbReference>
<dbReference type="Gene3D" id="3.20.20.70">
    <property type="entry name" value="Aldolase class I"/>
    <property type="match status" value="1"/>
</dbReference>
<dbReference type="InterPro" id="IPR051799">
    <property type="entry name" value="NADH_flavin_oxidoreductase"/>
</dbReference>
<evidence type="ECO:0000259" key="3">
    <source>
        <dbReference type="Pfam" id="PF00724"/>
    </source>
</evidence>
<evidence type="ECO:0000313" key="5">
    <source>
        <dbReference type="Proteomes" id="UP000019229"/>
    </source>
</evidence>
<protein>
    <submittedName>
        <fullName evidence="4">NADH-dependent flavin oxidoreductase</fullName>
    </submittedName>
</protein>
<dbReference type="PATRIC" id="fig|743966.3.peg.297"/>
<dbReference type="RefSeq" id="WP_022934768.1">
    <property type="nucleotide sequence ID" value="NZ_CP007154.1"/>
</dbReference>
<dbReference type="InterPro" id="IPR013785">
    <property type="entry name" value="Aldolase_TIM"/>
</dbReference>
<evidence type="ECO:0000256" key="1">
    <source>
        <dbReference type="ARBA" id="ARBA00022630"/>
    </source>
</evidence>
<dbReference type="PANTHER" id="PTHR43656">
    <property type="entry name" value="BINDING OXIDOREDUCTASE, PUTATIVE (AFU_ORTHOLOGUE AFUA_2G08260)-RELATED"/>
    <property type="match status" value="1"/>
</dbReference>
<dbReference type="Pfam" id="PF00724">
    <property type="entry name" value="Oxidored_FMN"/>
    <property type="match status" value="1"/>
</dbReference>
<dbReference type="EMBL" id="CP007154">
    <property type="protein sequence ID" value="AHH45304.1"/>
    <property type="molecule type" value="Genomic_DNA"/>
</dbReference>
<accession>W5USW2</accession>
<dbReference type="InterPro" id="IPR001155">
    <property type="entry name" value="OxRdtase_FMN_N"/>
</dbReference>